<reference evidence="3 4" key="1">
    <citation type="submission" date="2024-02" db="EMBL/GenBank/DDBJ databases">
        <authorList>
            <person name="Vignale AGUSTIN F."/>
            <person name="Sosa J E."/>
            <person name="Modenutti C."/>
        </authorList>
    </citation>
    <scope>NUCLEOTIDE SEQUENCE [LARGE SCALE GENOMIC DNA]</scope>
</reference>
<gene>
    <name evidence="3" type="ORF">ILEXP_LOCUS33017</name>
</gene>
<evidence type="ECO:0000259" key="2">
    <source>
        <dbReference type="Pfam" id="PF14438"/>
    </source>
</evidence>
<dbReference type="InterPro" id="IPR045117">
    <property type="entry name" value="ATXN2-like"/>
</dbReference>
<dbReference type="InterPro" id="IPR025852">
    <property type="entry name" value="SM_dom_ATX"/>
</dbReference>
<dbReference type="PANTHER" id="PTHR12854">
    <property type="entry name" value="ATAXIN 2-RELATED"/>
    <property type="match status" value="1"/>
</dbReference>
<dbReference type="PANTHER" id="PTHR12854:SF12">
    <property type="entry name" value="POLYADENYLATE-BINDING PROTEIN INTERACTING PROTEIN"/>
    <property type="match status" value="1"/>
</dbReference>
<feature type="compositionally biased region" description="Low complexity" evidence="1">
    <location>
        <begin position="317"/>
        <end position="335"/>
    </location>
</feature>
<organism evidence="3 4">
    <name type="scientific">Ilex paraguariensis</name>
    <name type="common">yerba mate</name>
    <dbReference type="NCBI Taxonomy" id="185542"/>
    <lineage>
        <taxon>Eukaryota</taxon>
        <taxon>Viridiplantae</taxon>
        <taxon>Streptophyta</taxon>
        <taxon>Embryophyta</taxon>
        <taxon>Tracheophyta</taxon>
        <taxon>Spermatophyta</taxon>
        <taxon>Magnoliopsida</taxon>
        <taxon>eudicotyledons</taxon>
        <taxon>Gunneridae</taxon>
        <taxon>Pentapetalae</taxon>
        <taxon>asterids</taxon>
        <taxon>campanulids</taxon>
        <taxon>Aquifoliales</taxon>
        <taxon>Aquifoliaceae</taxon>
        <taxon>Ilex</taxon>
    </lineage>
</organism>
<accession>A0ABC8TAA3</accession>
<feature type="region of interest" description="Disordered" evidence="1">
    <location>
        <begin position="199"/>
        <end position="243"/>
    </location>
</feature>
<comment type="caution">
    <text evidence="3">The sequence shown here is derived from an EMBL/GenBank/DDBJ whole genome shotgun (WGS) entry which is preliminary data.</text>
</comment>
<proteinExistence type="predicted"/>
<protein>
    <recommendedName>
        <fullName evidence="2">Ataxin 2 SM domain-containing protein</fullName>
    </recommendedName>
</protein>
<feature type="region of interest" description="Disordered" evidence="1">
    <location>
        <begin position="317"/>
        <end position="339"/>
    </location>
</feature>
<dbReference type="Pfam" id="PF14438">
    <property type="entry name" value="SM-ATX"/>
    <property type="match status" value="1"/>
</dbReference>
<dbReference type="Proteomes" id="UP001642360">
    <property type="component" value="Unassembled WGS sequence"/>
</dbReference>
<sequence length="559" mass="59421">MGCRNRGFSEEENAVSASLSDALLFATMCIVGLPVDVHVKDGSIYSGIFHTACVEDDYAIVLKRARMTRKGSHDANVANGDLIETLVVLSEDFVQVVARGVLLPATGVVGNVPGNDTGAVTGNAPSLEYPERDAKTTRPSKFKNNRKDMSWTRCSVPVENGFSHGFVPNTSIGLGNAMEVEILKSDGVDLAKKEEASGVAVNGRQVGDGSQGKQSNHKEKYDFQREQNTHEVKGSISSLDDSETHSNAVENIVVEIASNGLPTTMLCDSPPPFTVKLDDQCQERQTSKDIPYLNALNSCVSTAVTSAVDVASVSRASPSSTFTEAVPPKSSSSSKTSKEFKLNPGAKMFSPSFVQHRSATPPAAATVASVTYIPDPCHVVPVATQQPEAEISSFAPHSSLPVKFVPYNNLVAGNGGSDLQYVQPIVGHVGSRTPPVRYAGQYHPVQAGAAYVHPNSQNVGRAGPLVYMHPVSQDLVQVAPALSQVSTHPLLTPHQVHLPKHQGNATAQAVHLCMSTPFIASGQQSFAVPSHIPISQPSFPVFRPIPVRGSNGFLGSKFL</sequence>
<feature type="compositionally biased region" description="Basic and acidic residues" evidence="1">
    <location>
        <begin position="216"/>
        <end position="233"/>
    </location>
</feature>
<name>A0ABC8TAA3_9AQUA</name>
<dbReference type="AlphaFoldDB" id="A0ABC8TAA3"/>
<dbReference type="EMBL" id="CAUOFW020004114">
    <property type="protein sequence ID" value="CAK9163948.1"/>
    <property type="molecule type" value="Genomic_DNA"/>
</dbReference>
<feature type="region of interest" description="Disordered" evidence="1">
    <location>
        <begin position="121"/>
        <end position="146"/>
    </location>
</feature>
<feature type="domain" description="Ataxin 2 SM" evidence="2">
    <location>
        <begin position="21"/>
        <end position="98"/>
    </location>
</feature>
<evidence type="ECO:0000313" key="4">
    <source>
        <dbReference type="Proteomes" id="UP001642360"/>
    </source>
</evidence>
<evidence type="ECO:0000313" key="3">
    <source>
        <dbReference type="EMBL" id="CAK9163948.1"/>
    </source>
</evidence>
<evidence type="ECO:0000256" key="1">
    <source>
        <dbReference type="SAM" id="MobiDB-lite"/>
    </source>
</evidence>
<keyword evidence="4" id="KW-1185">Reference proteome</keyword>